<dbReference type="BioCyc" id="EBAC796937-HMP:GMGH-309-MONOMER"/>
<dbReference type="SUPFAM" id="SSF161098">
    <property type="entry name" value="MetI-like"/>
    <property type="match status" value="1"/>
</dbReference>
<dbReference type="HOGENOM" id="CLU_016047_18_3_9"/>
<evidence type="ECO:0000256" key="3">
    <source>
        <dbReference type="ARBA" id="ARBA00022448"/>
    </source>
</evidence>
<feature type="transmembrane region" description="Helical" evidence="8">
    <location>
        <begin position="148"/>
        <end position="169"/>
    </location>
</feature>
<reference evidence="10 11" key="1">
    <citation type="submission" date="2011-08" db="EMBL/GenBank/DDBJ databases">
        <title>The Genome Sequence of Eubacteriaceae bacterium ACC19a.</title>
        <authorList>
            <consortium name="The Broad Institute Genome Sequencing Platform"/>
            <person name="Earl A."/>
            <person name="Ward D."/>
            <person name="Feldgarden M."/>
            <person name="Gevers D."/>
            <person name="Sizova M."/>
            <person name="Hazen A."/>
            <person name="Epstein S."/>
            <person name="Young S.K."/>
            <person name="Zeng Q."/>
            <person name="Gargeya S."/>
            <person name="Fitzgerald M."/>
            <person name="Haas B."/>
            <person name="Abouelleil A."/>
            <person name="Alvarado L."/>
            <person name="Arachchi H.M."/>
            <person name="Berlin A."/>
            <person name="Brown A."/>
            <person name="Chapman S.B."/>
            <person name="Chen Z."/>
            <person name="Dunbar C."/>
            <person name="Freedman E."/>
            <person name="Gearin G."/>
            <person name="Gellesch M."/>
            <person name="Goldberg J."/>
            <person name="Griggs A."/>
            <person name="Gujja S."/>
            <person name="Heiman D."/>
            <person name="Howarth C."/>
            <person name="Larson L."/>
            <person name="Lui A."/>
            <person name="MacDonald P.J.P."/>
            <person name="Montmayeur A."/>
            <person name="Murphy C."/>
            <person name="Neiman D."/>
            <person name="Pearson M."/>
            <person name="Priest M."/>
            <person name="Roberts A."/>
            <person name="Saif S."/>
            <person name="Shea T."/>
            <person name="Shenoy N."/>
            <person name="Sisk P."/>
            <person name="Stolte C."/>
            <person name="Sykes S."/>
            <person name="Wortman J."/>
            <person name="Nusbaum C."/>
            <person name="Birren B."/>
        </authorList>
    </citation>
    <scope>NUCLEOTIDE SEQUENCE [LARGE SCALE GENOMIC DNA]</scope>
    <source>
        <strain evidence="10 11">ACC19a</strain>
    </source>
</reference>
<dbReference type="AlphaFoldDB" id="G9X1N6"/>
<comment type="subcellular location">
    <subcellularLocation>
        <location evidence="1 8">Cell membrane</location>
        <topology evidence="1 8">Multi-pass membrane protein</topology>
    </subcellularLocation>
</comment>
<comment type="similarity">
    <text evidence="2">Belongs to the binding-protein-dependent transport system permease family. CysTW subfamily.</text>
</comment>
<dbReference type="PROSITE" id="PS50928">
    <property type="entry name" value="ABC_TM1"/>
    <property type="match status" value="1"/>
</dbReference>
<keyword evidence="4" id="KW-1003">Cell membrane</keyword>
<dbReference type="Pfam" id="PF00528">
    <property type="entry name" value="BPD_transp_1"/>
    <property type="match status" value="1"/>
</dbReference>
<keyword evidence="6 8" id="KW-1133">Transmembrane helix</keyword>
<dbReference type="CDD" id="cd06261">
    <property type="entry name" value="TM_PBP2"/>
    <property type="match status" value="1"/>
</dbReference>
<dbReference type="PANTHER" id="PTHR42929">
    <property type="entry name" value="INNER MEMBRANE ABC TRANSPORTER PERMEASE PROTEIN YDCU-RELATED-RELATED"/>
    <property type="match status" value="1"/>
</dbReference>
<keyword evidence="3 8" id="KW-0813">Transport</keyword>
<name>G9X1N6_9FIRM</name>
<dbReference type="PANTHER" id="PTHR42929:SF1">
    <property type="entry name" value="INNER MEMBRANE ABC TRANSPORTER PERMEASE PROTEIN YDCU-RELATED"/>
    <property type="match status" value="1"/>
</dbReference>
<evidence type="ECO:0000313" key="10">
    <source>
        <dbReference type="EMBL" id="EHL13009.1"/>
    </source>
</evidence>
<organism evidence="10 11">
    <name type="scientific">Peptoanaerobacter stomatis</name>
    <dbReference type="NCBI Taxonomy" id="796937"/>
    <lineage>
        <taxon>Bacteria</taxon>
        <taxon>Bacillati</taxon>
        <taxon>Bacillota</taxon>
        <taxon>Clostridia</taxon>
        <taxon>Peptostreptococcales</taxon>
        <taxon>Filifactoraceae</taxon>
        <taxon>Peptoanaerobacter</taxon>
    </lineage>
</organism>
<feature type="transmembrane region" description="Helical" evidence="8">
    <location>
        <begin position="246"/>
        <end position="267"/>
    </location>
</feature>
<evidence type="ECO:0000256" key="5">
    <source>
        <dbReference type="ARBA" id="ARBA00022692"/>
    </source>
</evidence>
<sequence>MNKKSLLSTPYILWTLLFTVIPLIIIFVFSISSSNQIGKISFNFTIDKYKQFFEPIYIDVFFRSVKLSLYSTIVCLIVGYPVAYIIANKGLRIRNFLIIFILLPQWTNFLLRTYAWMSILKDNGPINSFLLRTGIINEPLTLLYTDGAVLMGMVYNFLPYMILPIYTVILKIDKNYIEAARDLGANTVTTFRKIIFPLSMPGVVSGVIMVFMPAISTFVISDLLGGGHSMLMGNLIQNQFLAARNWQFGSAISMILILIILISMLLLNKYSGDDTGGALW</sequence>
<evidence type="ECO:0000256" key="1">
    <source>
        <dbReference type="ARBA" id="ARBA00004651"/>
    </source>
</evidence>
<dbReference type="Gene3D" id="1.10.3720.10">
    <property type="entry name" value="MetI-like"/>
    <property type="match status" value="1"/>
</dbReference>
<proteinExistence type="inferred from homology"/>
<keyword evidence="7 8" id="KW-0472">Membrane</keyword>
<dbReference type="Proteomes" id="UP000006437">
    <property type="component" value="Unassembled WGS sequence"/>
</dbReference>
<dbReference type="InterPro" id="IPR000515">
    <property type="entry name" value="MetI-like"/>
</dbReference>
<feature type="transmembrane region" description="Helical" evidence="8">
    <location>
        <begin position="67"/>
        <end position="87"/>
    </location>
</feature>
<keyword evidence="5 8" id="KW-0812">Transmembrane</keyword>
<dbReference type="GO" id="GO:0005886">
    <property type="term" value="C:plasma membrane"/>
    <property type="evidence" value="ECO:0007669"/>
    <property type="project" value="UniProtKB-SubCell"/>
</dbReference>
<evidence type="ECO:0000259" key="9">
    <source>
        <dbReference type="PROSITE" id="PS50928"/>
    </source>
</evidence>
<accession>G9X1N6</accession>
<dbReference type="EMBL" id="AFZE01000045">
    <property type="protein sequence ID" value="EHL13009.1"/>
    <property type="molecule type" value="Genomic_DNA"/>
</dbReference>
<dbReference type="InterPro" id="IPR035906">
    <property type="entry name" value="MetI-like_sf"/>
</dbReference>
<evidence type="ECO:0000313" key="11">
    <source>
        <dbReference type="Proteomes" id="UP000006437"/>
    </source>
</evidence>
<feature type="transmembrane region" description="Helical" evidence="8">
    <location>
        <begin position="202"/>
        <end position="226"/>
    </location>
</feature>
<feature type="transmembrane region" description="Helical" evidence="8">
    <location>
        <begin position="96"/>
        <end position="115"/>
    </location>
</feature>
<evidence type="ECO:0000256" key="7">
    <source>
        <dbReference type="ARBA" id="ARBA00023136"/>
    </source>
</evidence>
<dbReference type="GO" id="GO:0055085">
    <property type="term" value="P:transmembrane transport"/>
    <property type="evidence" value="ECO:0007669"/>
    <property type="project" value="InterPro"/>
</dbReference>
<feature type="domain" description="ABC transmembrane type-1" evidence="9">
    <location>
        <begin position="61"/>
        <end position="267"/>
    </location>
</feature>
<evidence type="ECO:0000256" key="6">
    <source>
        <dbReference type="ARBA" id="ARBA00022989"/>
    </source>
</evidence>
<protein>
    <recommendedName>
        <fullName evidence="9">ABC transmembrane type-1 domain-containing protein</fullName>
    </recommendedName>
</protein>
<feature type="transmembrane region" description="Helical" evidence="8">
    <location>
        <begin position="12"/>
        <end position="32"/>
    </location>
</feature>
<dbReference type="RefSeq" id="WP_009524546.1">
    <property type="nucleotide sequence ID" value="NZ_JBQMYE010000079.1"/>
</dbReference>
<evidence type="ECO:0000256" key="2">
    <source>
        <dbReference type="ARBA" id="ARBA00007069"/>
    </source>
</evidence>
<evidence type="ECO:0000256" key="4">
    <source>
        <dbReference type="ARBA" id="ARBA00022475"/>
    </source>
</evidence>
<gene>
    <name evidence="10" type="ORF">HMPREF9629_00309</name>
</gene>
<evidence type="ECO:0000256" key="8">
    <source>
        <dbReference type="RuleBase" id="RU363032"/>
    </source>
</evidence>
<comment type="caution">
    <text evidence="10">The sequence shown here is derived from an EMBL/GenBank/DDBJ whole genome shotgun (WGS) entry which is preliminary data.</text>
</comment>
<dbReference type="PATRIC" id="fig|796937.3.peg.1530"/>